<dbReference type="Proteomes" id="UP000196531">
    <property type="component" value="Unassembled WGS sequence"/>
</dbReference>
<evidence type="ECO:0000256" key="2">
    <source>
        <dbReference type="ARBA" id="ARBA00023125"/>
    </source>
</evidence>
<evidence type="ECO:0000256" key="1">
    <source>
        <dbReference type="ARBA" id="ARBA00023015"/>
    </source>
</evidence>
<dbReference type="InterPro" id="IPR000595">
    <property type="entry name" value="cNMP-bd_dom"/>
</dbReference>
<dbReference type="InterPro" id="IPR050397">
    <property type="entry name" value="Env_Response_Regulators"/>
</dbReference>
<accession>A0A1Y5FDU7</accession>
<dbReference type="GO" id="GO:0003677">
    <property type="term" value="F:DNA binding"/>
    <property type="evidence" value="ECO:0007669"/>
    <property type="project" value="UniProtKB-KW"/>
</dbReference>
<organism evidence="6 7">
    <name type="scientific">Halobacteriovorax marinus</name>
    <dbReference type="NCBI Taxonomy" id="97084"/>
    <lineage>
        <taxon>Bacteria</taxon>
        <taxon>Pseudomonadati</taxon>
        <taxon>Bdellovibrionota</taxon>
        <taxon>Bacteriovoracia</taxon>
        <taxon>Bacteriovoracales</taxon>
        <taxon>Halobacteriovoraceae</taxon>
        <taxon>Halobacteriovorax</taxon>
    </lineage>
</organism>
<dbReference type="SMART" id="SM00419">
    <property type="entry name" value="HTH_CRP"/>
    <property type="match status" value="1"/>
</dbReference>
<keyword evidence="3" id="KW-0804">Transcription</keyword>
<dbReference type="SUPFAM" id="SSF51206">
    <property type="entry name" value="cAMP-binding domain-like"/>
    <property type="match status" value="1"/>
</dbReference>
<dbReference type="InterPro" id="IPR014710">
    <property type="entry name" value="RmlC-like_jellyroll"/>
</dbReference>
<dbReference type="PANTHER" id="PTHR24567">
    <property type="entry name" value="CRP FAMILY TRANSCRIPTIONAL REGULATORY PROTEIN"/>
    <property type="match status" value="1"/>
</dbReference>
<dbReference type="Pfam" id="PF00027">
    <property type="entry name" value="cNMP_binding"/>
    <property type="match status" value="1"/>
</dbReference>
<proteinExistence type="predicted"/>
<sequence>MNSPTKCENCISNSSGIFCELEGSQLSQVDGHKVLNKYKKGQTLFVQGNHPFGIFCISKGNIKVTKVGADGKESIVRICHGGDVLGHRSLFSDENYTATATAMEDSEVCFIDKKFILKTIEEKPSVALNIINKLSKEMGSAETRLSSYHQKNVRERLAELLIVLSKSHGINDGESRTRIDIRLTREEMATMIGTANETLIRFMSEFKSEGIIEQDGKTIIVTDSEKLSQWANLPF</sequence>
<dbReference type="SMART" id="SM00100">
    <property type="entry name" value="cNMP"/>
    <property type="match status" value="1"/>
</dbReference>
<dbReference type="InterPro" id="IPR036390">
    <property type="entry name" value="WH_DNA-bd_sf"/>
</dbReference>
<dbReference type="Pfam" id="PF13545">
    <property type="entry name" value="HTH_Crp_2"/>
    <property type="match status" value="1"/>
</dbReference>
<dbReference type="Gene3D" id="1.10.10.10">
    <property type="entry name" value="Winged helix-like DNA-binding domain superfamily/Winged helix DNA-binding domain"/>
    <property type="match status" value="1"/>
</dbReference>
<protein>
    <recommendedName>
        <fullName evidence="8">Crp/Fnr family transcriptional regulator</fullName>
    </recommendedName>
</protein>
<dbReference type="EMBL" id="MAAO01000006">
    <property type="protein sequence ID" value="OUR97139.1"/>
    <property type="molecule type" value="Genomic_DNA"/>
</dbReference>
<feature type="domain" description="HTH crp-type" evidence="5">
    <location>
        <begin position="151"/>
        <end position="225"/>
    </location>
</feature>
<dbReference type="PRINTS" id="PR00034">
    <property type="entry name" value="HTHCRP"/>
</dbReference>
<keyword evidence="1" id="KW-0805">Transcription regulation</keyword>
<dbReference type="AlphaFoldDB" id="A0A1Y5FDU7"/>
<comment type="caution">
    <text evidence="6">The sequence shown here is derived from an EMBL/GenBank/DDBJ whole genome shotgun (WGS) entry which is preliminary data.</text>
</comment>
<gene>
    <name evidence="6" type="ORF">A9Q84_12495</name>
</gene>
<name>A0A1Y5FDU7_9BACT</name>
<evidence type="ECO:0000259" key="4">
    <source>
        <dbReference type="PROSITE" id="PS50042"/>
    </source>
</evidence>
<evidence type="ECO:0000313" key="7">
    <source>
        <dbReference type="Proteomes" id="UP000196531"/>
    </source>
</evidence>
<evidence type="ECO:0000313" key="6">
    <source>
        <dbReference type="EMBL" id="OUR97139.1"/>
    </source>
</evidence>
<dbReference type="GO" id="GO:0005829">
    <property type="term" value="C:cytosol"/>
    <property type="evidence" value="ECO:0007669"/>
    <property type="project" value="TreeGrafter"/>
</dbReference>
<dbReference type="SUPFAM" id="SSF46785">
    <property type="entry name" value="Winged helix' DNA-binding domain"/>
    <property type="match status" value="1"/>
</dbReference>
<dbReference type="PROSITE" id="PS51063">
    <property type="entry name" value="HTH_CRP_2"/>
    <property type="match status" value="1"/>
</dbReference>
<keyword evidence="2" id="KW-0238">DNA-binding</keyword>
<reference evidence="7" key="1">
    <citation type="journal article" date="2017" name="Proc. Natl. Acad. Sci. U.S.A.">
        <title>Simulation of Deepwater Horizon oil plume reveals substrate specialization within a complex community of hydrocarbon-degraders.</title>
        <authorList>
            <person name="Hu P."/>
            <person name="Dubinsky E.A."/>
            <person name="Probst A.J."/>
            <person name="Wang J."/>
            <person name="Sieber C.M.K."/>
            <person name="Tom L.M."/>
            <person name="Gardinali P."/>
            <person name="Banfield J.F."/>
            <person name="Atlas R.M."/>
            <person name="Andersen G.L."/>
        </authorList>
    </citation>
    <scope>NUCLEOTIDE SEQUENCE [LARGE SCALE GENOMIC DNA]</scope>
</reference>
<dbReference type="GO" id="GO:0003700">
    <property type="term" value="F:DNA-binding transcription factor activity"/>
    <property type="evidence" value="ECO:0007669"/>
    <property type="project" value="TreeGrafter"/>
</dbReference>
<dbReference type="PROSITE" id="PS50042">
    <property type="entry name" value="CNMP_BINDING_3"/>
    <property type="match status" value="1"/>
</dbReference>
<dbReference type="InterPro" id="IPR018490">
    <property type="entry name" value="cNMP-bd_dom_sf"/>
</dbReference>
<evidence type="ECO:0000256" key="3">
    <source>
        <dbReference type="ARBA" id="ARBA00023163"/>
    </source>
</evidence>
<dbReference type="Gene3D" id="2.60.120.10">
    <property type="entry name" value="Jelly Rolls"/>
    <property type="match status" value="1"/>
</dbReference>
<dbReference type="CDD" id="cd00038">
    <property type="entry name" value="CAP_ED"/>
    <property type="match status" value="1"/>
</dbReference>
<dbReference type="CDD" id="cd00092">
    <property type="entry name" value="HTH_CRP"/>
    <property type="match status" value="1"/>
</dbReference>
<feature type="domain" description="Cyclic nucleotide-binding" evidence="4">
    <location>
        <begin position="17"/>
        <end position="137"/>
    </location>
</feature>
<evidence type="ECO:0000259" key="5">
    <source>
        <dbReference type="PROSITE" id="PS51063"/>
    </source>
</evidence>
<evidence type="ECO:0008006" key="8">
    <source>
        <dbReference type="Google" id="ProtNLM"/>
    </source>
</evidence>
<dbReference type="InterPro" id="IPR012318">
    <property type="entry name" value="HTH_CRP"/>
</dbReference>
<dbReference type="InterPro" id="IPR036388">
    <property type="entry name" value="WH-like_DNA-bd_sf"/>
</dbReference>
<dbReference type="PANTHER" id="PTHR24567:SF26">
    <property type="entry name" value="REGULATORY PROTEIN YEIL"/>
    <property type="match status" value="1"/>
</dbReference>